<dbReference type="InterPro" id="IPR016050">
    <property type="entry name" value="Proteasome_bsu_CS"/>
</dbReference>
<evidence type="ECO:0000256" key="6">
    <source>
        <dbReference type="ARBA" id="ARBA00022942"/>
    </source>
</evidence>
<dbReference type="GO" id="GO:0005634">
    <property type="term" value="C:nucleus"/>
    <property type="evidence" value="ECO:0007669"/>
    <property type="project" value="UniProtKB-SubCell"/>
</dbReference>
<dbReference type="InterPro" id="IPR024689">
    <property type="entry name" value="Proteasome_bsu_C"/>
</dbReference>
<dbReference type="PANTHER" id="PTHR32194:SF13">
    <property type="entry name" value="PROTEASOME SUBUNIT BETA"/>
    <property type="match status" value="1"/>
</dbReference>
<keyword evidence="3" id="KW-0645">Protease</keyword>
<evidence type="ECO:0000256" key="4">
    <source>
        <dbReference type="ARBA" id="ARBA00022698"/>
    </source>
</evidence>
<evidence type="ECO:0000313" key="12">
    <source>
        <dbReference type="Proteomes" id="UP001295444"/>
    </source>
</evidence>
<keyword evidence="2 9" id="KW-0963">Cytoplasm</keyword>
<dbReference type="InterPro" id="IPR001353">
    <property type="entry name" value="Proteasome_sua/b"/>
</dbReference>
<keyword evidence="6 9" id="KW-0647">Proteasome</keyword>
<dbReference type="EMBL" id="OW240920">
    <property type="protein sequence ID" value="CAH2315834.1"/>
    <property type="molecule type" value="Genomic_DNA"/>
</dbReference>
<evidence type="ECO:0000256" key="3">
    <source>
        <dbReference type="ARBA" id="ARBA00022670"/>
    </source>
</evidence>
<dbReference type="Gene3D" id="3.60.20.10">
    <property type="entry name" value="Glutamine Phosphoribosylpyrophosphate, subunit 1, domain 1"/>
    <property type="match status" value="1"/>
</dbReference>
<evidence type="ECO:0000256" key="7">
    <source>
        <dbReference type="ARBA" id="ARBA00023242"/>
    </source>
</evidence>
<comment type="subcellular location">
    <subcellularLocation>
        <location evidence="9">Cytoplasm</location>
    </subcellularLocation>
    <subcellularLocation>
        <location evidence="9">Nucleus</location>
    </subcellularLocation>
</comment>
<accession>A0AAD1T1J5</accession>
<dbReference type="PRINTS" id="PR00141">
    <property type="entry name" value="PROTEASOME"/>
</dbReference>
<dbReference type="InterPro" id="IPR029055">
    <property type="entry name" value="Ntn_hydrolases_N"/>
</dbReference>
<evidence type="ECO:0000256" key="9">
    <source>
        <dbReference type="RuleBase" id="RU004203"/>
    </source>
</evidence>
<evidence type="ECO:0000256" key="2">
    <source>
        <dbReference type="ARBA" id="ARBA00022490"/>
    </source>
</evidence>
<gene>
    <name evidence="11" type="ORF">PECUL_23A060687</name>
</gene>
<dbReference type="GO" id="GO:0005737">
    <property type="term" value="C:cytoplasm"/>
    <property type="evidence" value="ECO:0007669"/>
    <property type="project" value="UniProtKB-SubCell"/>
</dbReference>
<evidence type="ECO:0000259" key="10">
    <source>
        <dbReference type="Pfam" id="PF12465"/>
    </source>
</evidence>
<keyword evidence="12" id="KW-1185">Reference proteome</keyword>
<keyword evidence="4" id="KW-0888">Threonine protease</keyword>
<name>A0AAD1T1J5_PELCU</name>
<feature type="domain" description="Proteasome beta subunit C-terminal" evidence="10">
    <location>
        <begin position="235"/>
        <end position="271"/>
    </location>
</feature>
<reference evidence="11" key="1">
    <citation type="submission" date="2022-03" db="EMBL/GenBank/DDBJ databases">
        <authorList>
            <person name="Alioto T."/>
            <person name="Alioto T."/>
            <person name="Gomez Garrido J."/>
        </authorList>
    </citation>
    <scope>NUCLEOTIDE SEQUENCE</scope>
</reference>
<comment type="similarity">
    <text evidence="9">Belongs to the peptidase T1B family.</text>
</comment>
<evidence type="ECO:0000256" key="5">
    <source>
        <dbReference type="ARBA" id="ARBA00022801"/>
    </source>
</evidence>
<protein>
    <recommendedName>
        <fullName evidence="9">Proteasome subunit beta</fullName>
    </recommendedName>
</protein>
<dbReference type="Proteomes" id="UP001295444">
    <property type="component" value="Chromosome 09"/>
</dbReference>
<dbReference type="GO" id="GO:0004298">
    <property type="term" value="F:threonine-type endopeptidase activity"/>
    <property type="evidence" value="ECO:0007669"/>
    <property type="project" value="UniProtKB-KW"/>
</dbReference>
<comment type="catalytic activity">
    <reaction evidence="1">
        <text>Cleavage of peptide bonds with very broad specificity.</text>
        <dbReference type="EC" id="3.4.25.1"/>
    </reaction>
</comment>
<dbReference type="PROSITE" id="PS00854">
    <property type="entry name" value="PROTEASOME_BETA_1"/>
    <property type="match status" value="1"/>
</dbReference>
<dbReference type="CDD" id="cd03763">
    <property type="entry name" value="proteasome_beta_type_7"/>
    <property type="match status" value="1"/>
</dbReference>
<sequence>MAAVTVRSAPTGGFGFGNCRRNIHLENEFIQKVHKLPAARKTGTTIAGIVFKDGVILGADTRATEGMIVADKNCSKIHYISPNVYCCGAGTAADTEMTTQMISSNMELHSLSTGRLPRVATANRMLKQMLFRYQGYIGAALVLGGVDCTGPHLYSIYPHGSTDKLPYVTMGSGSLAAMAVFEDRYKPDMEEEEAKQLVRDAISSGIFNDLGSGSNIDLCVITKNKVDYIRPHDVANKKGVRTGNYKYKKGTTGVLSEKIAHFNLDVMEENVQTMDIS</sequence>
<dbReference type="Pfam" id="PF00227">
    <property type="entry name" value="Proteasome"/>
    <property type="match status" value="1"/>
</dbReference>
<keyword evidence="5" id="KW-0378">Hydrolase</keyword>
<dbReference type="AlphaFoldDB" id="A0AAD1T1J5"/>
<dbReference type="SUPFAM" id="SSF56235">
    <property type="entry name" value="N-terminal nucleophile aminohydrolases (Ntn hydrolases)"/>
    <property type="match status" value="1"/>
</dbReference>
<dbReference type="FunFam" id="3.60.20.10:FF:000005">
    <property type="entry name" value="Proteasome subunit beta type-2"/>
    <property type="match status" value="1"/>
</dbReference>
<comment type="function">
    <text evidence="9">Component of the proteasome, a multicatalytic proteinase complex which is characterized by its ability to cleave peptides with Arg, Phe, Tyr, Leu, and Glu adjacent to the leaving group at neutral or slightly basic pH. The proteasome has an ATP-dependent proteolytic activity.</text>
</comment>
<organism evidence="11 12">
    <name type="scientific">Pelobates cultripes</name>
    <name type="common">Western spadefoot toad</name>
    <dbReference type="NCBI Taxonomy" id="61616"/>
    <lineage>
        <taxon>Eukaryota</taxon>
        <taxon>Metazoa</taxon>
        <taxon>Chordata</taxon>
        <taxon>Craniata</taxon>
        <taxon>Vertebrata</taxon>
        <taxon>Euteleostomi</taxon>
        <taxon>Amphibia</taxon>
        <taxon>Batrachia</taxon>
        <taxon>Anura</taxon>
        <taxon>Pelobatoidea</taxon>
        <taxon>Pelobatidae</taxon>
        <taxon>Pelobates</taxon>
    </lineage>
</organism>
<dbReference type="Pfam" id="PF12465">
    <property type="entry name" value="Pr_beta_C"/>
    <property type="match status" value="1"/>
</dbReference>
<dbReference type="GO" id="GO:0005839">
    <property type="term" value="C:proteasome core complex"/>
    <property type="evidence" value="ECO:0007669"/>
    <property type="project" value="InterPro"/>
</dbReference>
<evidence type="ECO:0000256" key="8">
    <source>
        <dbReference type="PIRSR" id="PIRSR600243-1"/>
    </source>
</evidence>
<evidence type="ECO:0000256" key="1">
    <source>
        <dbReference type="ARBA" id="ARBA00001198"/>
    </source>
</evidence>
<feature type="active site" description="Nucleophile" evidence="8">
    <location>
        <position position="44"/>
    </location>
</feature>
<keyword evidence="7 9" id="KW-0539">Nucleus</keyword>
<evidence type="ECO:0000313" key="11">
    <source>
        <dbReference type="EMBL" id="CAH2315834.1"/>
    </source>
</evidence>
<dbReference type="InterPro" id="IPR023333">
    <property type="entry name" value="Proteasome_suB-type"/>
</dbReference>
<proteinExistence type="inferred from homology"/>
<dbReference type="GO" id="GO:0051603">
    <property type="term" value="P:proteolysis involved in protein catabolic process"/>
    <property type="evidence" value="ECO:0007669"/>
    <property type="project" value="InterPro"/>
</dbReference>
<comment type="subunit">
    <text evidence="9">Component of the proteasome complex.</text>
</comment>
<dbReference type="PANTHER" id="PTHR32194">
    <property type="entry name" value="METALLOPROTEASE TLDD"/>
    <property type="match status" value="1"/>
</dbReference>
<dbReference type="PROSITE" id="PS51476">
    <property type="entry name" value="PROTEASOME_BETA_2"/>
    <property type="match status" value="1"/>
</dbReference>
<dbReference type="InterPro" id="IPR000243">
    <property type="entry name" value="Pept_T1A_subB"/>
</dbReference>